<comment type="caution">
    <text evidence="1">The sequence shown here is derived from an EMBL/GenBank/DDBJ whole genome shotgun (WGS) entry which is preliminary data.</text>
</comment>
<dbReference type="AlphaFoldDB" id="A0A0N0LU20"/>
<reference evidence="1 2" key="1">
    <citation type="submission" date="2014-06" db="EMBL/GenBank/DDBJ databases">
        <title>Helicobacter pullorum isolates in fresh chicken meat - phenotypic and genotypic features.</title>
        <authorList>
            <person name="Borges V."/>
            <person name="Santos A."/>
            <person name="Correia C.B."/>
            <person name="Saraiva M."/>
            <person name="Menard A."/>
            <person name="Vieira L."/>
            <person name="Sampaio D.A."/>
            <person name="Gomes J.P."/>
            <person name="Oleastro M."/>
        </authorList>
    </citation>
    <scope>NUCLEOTIDE SEQUENCE [LARGE SCALE GENOMIC DNA]</scope>
    <source>
        <strain evidence="1 2">229334/12</strain>
    </source>
</reference>
<dbReference type="PATRIC" id="fig|35818.11.peg.19"/>
<dbReference type="Proteomes" id="UP000037997">
    <property type="component" value="Unassembled WGS sequence"/>
</dbReference>
<proteinExistence type="predicted"/>
<evidence type="ECO:0000313" key="2">
    <source>
        <dbReference type="Proteomes" id="UP000037997"/>
    </source>
</evidence>
<gene>
    <name evidence="1" type="ORF">HPU229334_00100</name>
</gene>
<protein>
    <submittedName>
        <fullName evidence="1">Uncharacterized protein</fullName>
    </submittedName>
</protein>
<sequence>MVYKVFKEFKRNSVEILPDYEISNAVKKHQTKLEIFLTNPNITKVDILDFFELSGLCYYCDSYRYGNKFECDELFWEIPDSRLDSPKPTYISEYINIIGQLFLAGYIDFLCDWDDDRDKIDYPTNLSYCKEDKYQAWIYFRDNFFYKERFLRKYDDNYNEIIKVSWDTPKYWSEYNILVARTPKGDKHFNEILAPRFYNKYKDLEVEIDSKGNIVHWIGEIHR</sequence>
<accession>A0A0N0LU20</accession>
<dbReference type="RefSeq" id="WP_054197450.1">
    <property type="nucleotide sequence ID" value="NZ_JNOC01000001.1"/>
</dbReference>
<evidence type="ECO:0000313" key="1">
    <source>
        <dbReference type="EMBL" id="KPH56571.1"/>
    </source>
</evidence>
<organism evidence="1 2">
    <name type="scientific">Helicobacter pullorum</name>
    <dbReference type="NCBI Taxonomy" id="35818"/>
    <lineage>
        <taxon>Bacteria</taxon>
        <taxon>Pseudomonadati</taxon>
        <taxon>Campylobacterota</taxon>
        <taxon>Epsilonproteobacteria</taxon>
        <taxon>Campylobacterales</taxon>
        <taxon>Helicobacteraceae</taxon>
        <taxon>Helicobacter</taxon>
    </lineage>
</organism>
<dbReference type="EMBL" id="JNOC01000001">
    <property type="protein sequence ID" value="KPH56571.1"/>
    <property type="molecule type" value="Genomic_DNA"/>
</dbReference>
<name>A0A0N0LU20_9HELI</name>